<reference evidence="2" key="1">
    <citation type="journal article" date="2009" name="FEMS Microbiol. Lett.">
        <title>Morphological and genetic analysis of three bacteriophages of Serratia marcescens isolated from environmental water.</title>
        <authorList>
            <person name="Matsushita K."/>
            <person name="Uchiyama J."/>
            <person name="Kato S."/>
            <person name="Ujihara T."/>
            <person name="Hoshiba H."/>
            <person name="Sugihara S."/>
            <person name="Muraoka A."/>
            <person name="Wakiguchi H."/>
            <person name="Matsuzaki S."/>
        </authorList>
    </citation>
    <scope>NUCLEOTIDE SEQUENCE</scope>
    <source>
        <strain evidence="2">KSP100</strain>
    </source>
</reference>
<organismHost>
    <name type="scientific">Serratia marcescens</name>
    <dbReference type="NCBI Taxonomy" id="615"/>
</organismHost>
<name>B9A7E0_BPSK1</name>
<organism evidence="2">
    <name type="scientific">Serratia phage KSP100</name>
    <name type="common">Serratia marcescens bacteriophage KSP100</name>
    <dbReference type="NCBI Taxonomy" id="552529"/>
    <lineage>
        <taxon>Viruses</taxon>
        <taxon>Duplodnaviria</taxon>
        <taxon>Heunggongvirae</taxon>
        <taxon>Uroviricota</taxon>
        <taxon>Caudoviricetes</taxon>
    </lineage>
</organism>
<proteinExistence type="predicted"/>
<evidence type="ECO:0000313" key="2">
    <source>
        <dbReference type="EMBL" id="BAH15186.1"/>
    </source>
</evidence>
<dbReference type="EMBL" id="AB452992">
    <property type="protein sequence ID" value="BAH15186.1"/>
    <property type="molecule type" value="Genomic_DNA"/>
</dbReference>
<sequence>MAKRQAKAARAPQTVQVSGVGKGTTTITVESVSDATKKDTVDVEVLDITIDTDGIGQDLKVGETKTDKVVISGGTLPAEAVYEWFATYDSGQEGSFTFKQSADGKSCDLTGVTAGGGGRIGFKVTVDGSEWTTGPDGGSRVNVLPAEETVK</sequence>
<protein>
    <submittedName>
        <fullName evidence="2">Uncharacterized protein</fullName>
    </submittedName>
</protein>
<evidence type="ECO:0000256" key="1">
    <source>
        <dbReference type="SAM" id="MobiDB-lite"/>
    </source>
</evidence>
<accession>B9A7E0</accession>
<feature type="region of interest" description="Disordered" evidence="1">
    <location>
        <begin position="131"/>
        <end position="151"/>
    </location>
</feature>